<dbReference type="EMBL" id="LZRT01000114">
    <property type="protein sequence ID" value="OUM85000.1"/>
    <property type="molecule type" value="Genomic_DNA"/>
</dbReference>
<reference evidence="2" key="1">
    <citation type="submission" date="2016-06" db="EMBL/GenBank/DDBJ databases">
        <authorList>
            <person name="Nascimento L."/>
            <person name="Pereira R.V."/>
            <person name="Martins L.F."/>
            <person name="Quaggio R.B."/>
            <person name="Silva A.M."/>
            <person name="Setubal J.C."/>
        </authorList>
    </citation>
    <scope>NUCLEOTIDE SEQUENCE [LARGE SCALE GENOMIC DNA]</scope>
</reference>
<accession>A0A1Y3PCE7</accession>
<gene>
    <name evidence="1" type="ORF">BAA01_00170</name>
</gene>
<dbReference type="AlphaFoldDB" id="A0A1Y3PCE7"/>
<sequence length="113" mass="12810">MSNSPIAIRTDFPGKSIQVELWQRSDARFAALVRERAEMSRPQSSYLQAKRMVLRQFSNVHVESFSENDTECTLEYSVLLTAASLDEAKDELCCILPLLEAETARLFPRILSA</sequence>
<name>A0A1Y3PCE7_9BACI</name>
<dbReference type="Proteomes" id="UP000196475">
    <property type="component" value="Unassembled WGS sequence"/>
</dbReference>
<comment type="caution">
    <text evidence="1">The sequence shown here is derived from an EMBL/GenBank/DDBJ whole genome shotgun (WGS) entry which is preliminary data.</text>
</comment>
<evidence type="ECO:0000313" key="2">
    <source>
        <dbReference type="Proteomes" id="UP000196475"/>
    </source>
</evidence>
<proteinExistence type="predicted"/>
<protein>
    <submittedName>
        <fullName evidence="1">Uncharacterized protein</fullName>
    </submittedName>
</protein>
<organism evidence="1 2">
    <name type="scientific">Bacillus thermozeamaize</name>
    <dbReference type="NCBI Taxonomy" id="230954"/>
    <lineage>
        <taxon>Bacteria</taxon>
        <taxon>Bacillati</taxon>
        <taxon>Bacillota</taxon>
        <taxon>Bacilli</taxon>
        <taxon>Bacillales</taxon>
        <taxon>Bacillaceae</taxon>
        <taxon>Bacillus</taxon>
    </lineage>
</organism>
<evidence type="ECO:0000313" key="1">
    <source>
        <dbReference type="EMBL" id="OUM85000.1"/>
    </source>
</evidence>